<dbReference type="PANTHER" id="PTHR21716:SF53">
    <property type="entry name" value="PERMEASE PERM-RELATED"/>
    <property type="match status" value="1"/>
</dbReference>
<dbReference type="EMBL" id="JACHHV010000036">
    <property type="protein sequence ID" value="MBB5888653.1"/>
    <property type="molecule type" value="Genomic_DNA"/>
</dbReference>
<dbReference type="PANTHER" id="PTHR21716">
    <property type="entry name" value="TRANSMEMBRANE PROTEIN"/>
    <property type="match status" value="1"/>
</dbReference>
<feature type="transmembrane region" description="Helical" evidence="8">
    <location>
        <begin position="21"/>
        <end position="40"/>
    </location>
</feature>
<dbReference type="GO" id="GO:0055085">
    <property type="term" value="P:transmembrane transport"/>
    <property type="evidence" value="ECO:0007669"/>
    <property type="project" value="TreeGrafter"/>
</dbReference>
<dbReference type="Pfam" id="PF01594">
    <property type="entry name" value="AI-2E_transport"/>
    <property type="match status" value="1"/>
</dbReference>
<evidence type="ECO:0000256" key="3">
    <source>
        <dbReference type="ARBA" id="ARBA00022448"/>
    </source>
</evidence>
<feature type="transmembrane region" description="Helical" evidence="8">
    <location>
        <begin position="333"/>
        <end position="359"/>
    </location>
</feature>
<name>A0A841C783_9LACT</name>
<evidence type="ECO:0000256" key="1">
    <source>
        <dbReference type="ARBA" id="ARBA00004651"/>
    </source>
</evidence>
<proteinExistence type="inferred from homology"/>
<protein>
    <submittedName>
        <fullName evidence="9">Putative PurR-regulated permease PerM</fullName>
    </submittedName>
</protein>
<dbReference type="Proteomes" id="UP000562464">
    <property type="component" value="Unassembled WGS sequence"/>
</dbReference>
<dbReference type="RefSeq" id="WP_183540914.1">
    <property type="nucleotide sequence ID" value="NZ_DASWOY010000009.1"/>
</dbReference>
<keyword evidence="6 8" id="KW-1133">Transmembrane helix</keyword>
<evidence type="ECO:0000313" key="9">
    <source>
        <dbReference type="EMBL" id="MBB5888653.1"/>
    </source>
</evidence>
<evidence type="ECO:0000256" key="4">
    <source>
        <dbReference type="ARBA" id="ARBA00022475"/>
    </source>
</evidence>
<evidence type="ECO:0000313" key="10">
    <source>
        <dbReference type="Proteomes" id="UP000562464"/>
    </source>
</evidence>
<dbReference type="AlphaFoldDB" id="A0A841C783"/>
<gene>
    <name evidence="9" type="ORF">HNQ37_001557</name>
</gene>
<evidence type="ECO:0000256" key="7">
    <source>
        <dbReference type="ARBA" id="ARBA00023136"/>
    </source>
</evidence>
<comment type="similarity">
    <text evidence="2">Belongs to the autoinducer-2 exporter (AI-2E) (TC 2.A.86) family.</text>
</comment>
<feature type="transmembrane region" description="Helical" evidence="8">
    <location>
        <begin position="174"/>
        <end position="199"/>
    </location>
</feature>
<dbReference type="GO" id="GO:0005886">
    <property type="term" value="C:plasma membrane"/>
    <property type="evidence" value="ECO:0007669"/>
    <property type="project" value="UniProtKB-SubCell"/>
</dbReference>
<sequence length="385" mass="43597">MEEKEKYFKLSWFYKWIIDNKVISFFIGMLLILLNIFLLYKIDFIFQPILSFLGIVLFPIVLAGLFYYLLNPIVDFAESKRLPRTVTISILFTILLALLSWAIAVVVPAIMGAAENFIKNFPSYLAEAERQGNQFVRDYNLQKMNINVDMIIQKVGDQALSLVRNFYSVTVSGIGGFITTATGIVIDIIIFPFILFYLLRDGKTIGIFLTSFLPNKWRTNSLNVLRDMNKQLSSFIRGEVLVALAVAIIFSVGLSIIQLPFAIPIAILAGIFNLIPYLGSFLAFAFALVVAALVNPWMILKVVIVFIIEQTIEGRFVQPLVIGSQMKIHPISILFILLTAGSFFGVWGVFLGIPVYAILKVLISHFYDWYTKQSPHFIDKNSEEE</sequence>
<dbReference type="InterPro" id="IPR002549">
    <property type="entry name" value="AI-2E-like"/>
</dbReference>
<keyword evidence="5 8" id="KW-0812">Transmembrane</keyword>
<organism evidence="9 10">
    <name type="scientific">Lactovum miscens</name>
    <dbReference type="NCBI Taxonomy" id="190387"/>
    <lineage>
        <taxon>Bacteria</taxon>
        <taxon>Bacillati</taxon>
        <taxon>Bacillota</taxon>
        <taxon>Bacilli</taxon>
        <taxon>Lactobacillales</taxon>
        <taxon>Streptococcaceae</taxon>
        <taxon>Lactovum</taxon>
    </lineage>
</organism>
<keyword evidence="3" id="KW-0813">Transport</keyword>
<comment type="caution">
    <text evidence="9">The sequence shown here is derived from an EMBL/GenBank/DDBJ whole genome shotgun (WGS) entry which is preliminary data.</text>
</comment>
<reference evidence="9 10" key="1">
    <citation type="submission" date="2020-08" db="EMBL/GenBank/DDBJ databases">
        <title>Genomic Encyclopedia of Type Strains, Phase IV (KMG-IV): sequencing the most valuable type-strain genomes for metagenomic binning, comparative biology and taxonomic classification.</title>
        <authorList>
            <person name="Goeker M."/>
        </authorList>
    </citation>
    <scope>NUCLEOTIDE SEQUENCE [LARGE SCALE GENOMIC DNA]</scope>
    <source>
        <strain evidence="9 10">DSM 14925</strain>
    </source>
</reference>
<feature type="transmembrane region" description="Helical" evidence="8">
    <location>
        <begin position="90"/>
        <end position="114"/>
    </location>
</feature>
<evidence type="ECO:0000256" key="6">
    <source>
        <dbReference type="ARBA" id="ARBA00022989"/>
    </source>
</evidence>
<comment type="subcellular location">
    <subcellularLocation>
        <location evidence="1">Cell membrane</location>
        <topology evidence="1">Multi-pass membrane protein</topology>
    </subcellularLocation>
</comment>
<keyword evidence="4" id="KW-1003">Cell membrane</keyword>
<feature type="transmembrane region" description="Helical" evidence="8">
    <location>
        <begin position="46"/>
        <end position="70"/>
    </location>
</feature>
<keyword evidence="7 8" id="KW-0472">Membrane</keyword>
<feature type="transmembrane region" description="Helical" evidence="8">
    <location>
        <begin position="240"/>
        <end position="268"/>
    </location>
</feature>
<accession>A0A841C783</accession>
<evidence type="ECO:0000256" key="8">
    <source>
        <dbReference type="SAM" id="Phobius"/>
    </source>
</evidence>
<evidence type="ECO:0000256" key="2">
    <source>
        <dbReference type="ARBA" id="ARBA00009773"/>
    </source>
</evidence>
<evidence type="ECO:0000256" key="5">
    <source>
        <dbReference type="ARBA" id="ARBA00022692"/>
    </source>
</evidence>
<keyword evidence="10" id="KW-1185">Reference proteome</keyword>